<proteinExistence type="predicted"/>
<dbReference type="HOGENOM" id="CLU_3010083_0_0_10"/>
<sequence length="56" mass="6589">MKNDNYLPIPFIMCSIISKLRFRTSGGNAPLEFFEMEVLNPFVDFRILYSRLNNQS</sequence>
<protein>
    <submittedName>
        <fullName evidence="1">Uncharacterized protein</fullName>
    </submittedName>
</protein>
<dbReference type="AlphaFoldDB" id="S0GJU2"/>
<dbReference type="Proteomes" id="UP000014140">
    <property type="component" value="Unassembled WGS sequence"/>
</dbReference>
<gene>
    <name evidence="1" type="ORF">C803_01627</name>
</gene>
<evidence type="ECO:0000313" key="2">
    <source>
        <dbReference type="Proteomes" id="UP000014140"/>
    </source>
</evidence>
<evidence type="ECO:0000313" key="1">
    <source>
        <dbReference type="EMBL" id="EOS18629.1"/>
    </source>
</evidence>
<reference evidence="1 2" key="1">
    <citation type="submission" date="2013-04" db="EMBL/GenBank/DDBJ databases">
        <title>The Genome Sequence of Parabacteroides goldsteinii dnLKV18.</title>
        <authorList>
            <consortium name="The Broad Institute Genomics Platform"/>
            <consortium name="The Broad Institute Genome Sequencing Center for Infectious Disease"/>
            <person name="Earl A."/>
            <person name="Xavier R."/>
            <person name="Kuhn K."/>
            <person name="Stappenbeck T."/>
            <person name="Walker B."/>
            <person name="Young S."/>
            <person name="Zeng Q."/>
            <person name="Gargeya S."/>
            <person name="Fitzgerald M."/>
            <person name="Haas B."/>
            <person name="Abouelleil A."/>
            <person name="Allen A.W."/>
            <person name="Alvarado L."/>
            <person name="Arachchi H.M."/>
            <person name="Berlin A.M."/>
            <person name="Chapman S.B."/>
            <person name="Gainer-Dewar J."/>
            <person name="Goldberg J."/>
            <person name="Griggs A."/>
            <person name="Gujja S."/>
            <person name="Hansen M."/>
            <person name="Howarth C."/>
            <person name="Imamovic A."/>
            <person name="Ireland A."/>
            <person name="Larimer J."/>
            <person name="McCowan C."/>
            <person name="Murphy C."/>
            <person name="Pearson M."/>
            <person name="Poon T.W."/>
            <person name="Priest M."/>
            <person name="Roberts A."/>
            <person name="Saif S."/>
            <person name="Shea T."/>
            <person name="Sisk P."/>
            <person name="Sykes S."/>
            <person name="Wortman J."/>
            <person name="Nusbaum C."/>
            <person name="Birren B."/>
        </authorList>
    </citation>
    <scope>NUCLEOTIDE SEQUENCE [LARGE SCALE GENOMIC DNA]</scope>
    <source>
        <strain evidence="2">dnLKV18</strain>
    </source>
</reference>
<organism evidence="1 2">
    <name type="scientific">Parabacteroides goldsteinii dnLKV18</name>
    <dbReference type="NCBI Taxonomy" id="1235789"/>
    <lineage>
        <taxon>Bacteria</taxon>
        <taxon>Pseudomonadati</taxon>
        <taxon>Bacteroidota</taxon>
        <taxon>Bacteroidia</taxon>
        <taxon>Bacteroidales</taxon>
        <taxon>Tannerellaceae</taxon>
        <taxon>Parabacteroides</taxon>
    </lineage>
</organism>
<dbReference type="EMBL" id="ASSQ01000009">
    <property type="protein sequence ID" value="EOS18629.1"/>
    <property type="molecule type" value="Genomic_DNA"/>
</dbReference>
<name>S0GJU2_9BACT</name>
<comment type="caution">
    <text evidence="1">The sequence shown here is derived from an EMBL/GenBank/DDBJ whole genome shotgun (WGS) entry which is preliminary data.</text>
</comment>
<accession>S0GJU2</accession>
<keyword evidence="2" id="KW-1185">Reference proteome</keyword>